<dbReference type="InterPro" id="IPR027417">
    <property type="entry name" value="P-loop_NTPase"/>
</dbReference>
<comment type="caution">
    <text evidence="1">The sequence shown here is derived from an EMBL/GenBank/DDBJ whole genome shotgun (WGS) entry which is preliminary data.</text>
</comment>
<sequence length="202" mass="21645">AEATLRDENDVTVVEGSAGAGKTFTMASVARAYERNGYRVVGLATAWTAAQNLQQDADLDEGVAITGWLNSVRKGETSIGKKTLLIVDEAGVVSAQQMRDVLDVAHRAGAKVVLLGDTKQQKSVGAGAALQPIADKLGSHRLDEIRRQHRIEEREAVKQLFDGHAAEALKTFAKREGGINVVRGADEEVNEALVNAWSNSRS</sequence>
<dbReference type="Pfam" id="PF13604">
    <property type="entry name" value="AAA_30"/>
    <property type="match status" value="1"/>
</dbReference>
<proteinExistence type="predicted"/>
<keyword evidence="2" id="KW-1185">Reference proteome</keyword>
<dbReference type="AlphaFoldDB" id="A0A540WHL2"/>
<evidence type="ECO:0000313" key="1">
    <source>
        <dbReference type="EMBL" id="TQF08481.1"/>
    </source>
</evidence>
<dbReference type="EMBL" id="VIFM01000618">
    <property type="protein sequence ID" value="TQF08481.1"/>
    <property type="molecule type" value="Genomic_DNA"/>
</dbReference>
<protein>
    <submittedName>
        <fullName evidence="1">AAA family ATPase</fullName>
    </submittedName>
</protein>
<accession>A0A540WHL2</accession>
<evidence type="ECO:0000313" key="2">
    <source>
        <dbReference type="Proteomes" id="UP000315369"/>
    </source>
</evidence>
<dbReference type="SUPFAM" id="SSF52540">
    <property type="entry name" value="P-loop containing nucleoside triphosphate hydrolases"/>
    <property type="match status" value="1"/>
</dbReference>
<dbReference type="Gene3D" id="3.40.50.300">
    <property type="entry name" value="P-loop containing nucleotide triphosphate hydrolases"/>
    <property type="match status" value="1"/>
</dbReference>
<feature type="non-terminal residue" evidence="1">
    <location>
        <position position="1"/>
    </location>
</feature>
<dbReference type="OrthoDB" id="1634048at2"/>
<organism evidence="1 2">
    <name type="scientific">Myxococcus llanfairpwllgwyngyllgogerychwyrndrobwllllantysiliogogogochensis</name>
    <dbReference type="NCBI Taxonomy" id="2590453"/>
    <lineage>
        <taxon>Bacteria</taxon>
        <taxon>Pseudomonadati</taxon>
        <taxon>Myxococcota</taxon>
        <taxon>Myxococcia</taxon>
        <taxon>Myxococcales</taxon>
        <taxon>Cystobacterineae</taxon>
        <taxon>Myxococcaceae</taxon>
        <taxon>Myxococcus</taxon>
    </lineage>
</organism>
<name>A0A540WHL2_9BACT</name>
<dbReference type="Proteomes" id="UP000315369">
    <property type="component" value="Unassembled WGS sequence"/>
</dbReference>
<reference evidence="1 2" key="1">
    <citation type="submission" date="2019-06" db="EMBL/GenBank/DDBJ databases">
        <authorList>
            <person name="Livingstone P."/>
            <person name="Whitworth D."/>
        </authorList>
    </citation>
    <scope>NUCLEOTIDE SEQUENCE [LARGE SCALE GENOMIC DNA]</scope>
    <source>
        <strain evidence="1 2">AM401</strain>
    </source>
</reference>
<dbReference type="RefSeq" id="WP_141649559.1">
    <property type="nucleotide sequence ID" value="NZ_VIFM01000618.1"/>
</dbReference>
<feature type="non-terminal residue" evidence="1">
    <location>
        <position position="202"/>
    </location>
</feature>
<gene>
    <name evidence="1" type="ORF">FJV41_49680</name>
</gene>